<dbReference type="OrthoDB" id="1867172at2759"/>
<name>A0A5C7I2Z5_9ROSI</name>
<dbReference type="EMBL" id="VAHF01000004">
    <property type="protein sequence ID" value="TXG63893.1"/>
    <property type="molecule type" value="Genomic_DNA"/>
</dbReference>
<accession>A0A5C7I2Z5</accession>
<feature type="region of interest" description="Disordered" evidence="1">
    <location>
        <begin position="148"/>
        <end position="209"/>
    </location>
</feature>
<evidence type="ECO:0000313" key="2">
    <source>
        <dbReference type="EMBL" id="TXG63893.1"/>
    </source>
</evidence>
<evidence type="ECO:0000313" key="3">
    <source>
        <dbReference type="Proteomes" id="UP000323000"/>
    </source>
</evidence>
<keyword evidence="3" id="KW-1185">Reference proteome</keyword>
<feature type="region of interest" description="Disordered" evidence="1">
    <location>
        <begin position="1"/>
        <end position="32"/>
    </location>
</feature>
<protein>
    <submittedName>
        <fullName evidence="2">Uncharacterized protein</fullName>
    </submittedName>
</protein>
<reference evidence="3" key="1">
    <citation type="journal article" date="2019" name="Gigascience">
        <title>De novo genome assembly of the endangered Acer yangbiense, a plant species with extremely small populations endemic to Yunnan Province, China.</title>
        <authorList>
            <person name="Yang J."/>
            <person name="Wariss H.M."/>
            <person name="Tao L."/>
            <person name="Zhang R."/>
            <person name="Yun Q."/>
            <person name="Hollingsworth P."/>
            <person name="Dao Z."/>
            <person name="Luo G."/>
            <person name="Guo H."/>
            <person name="Ma Y."/>
            <person name="Sun W."/>
        </authorList>
    </citation>
    <scope>NUCLEOTIDE SEQUENCE [LARGE SCALE GENOMIC DNA]</scope>
    <source>
        <strain evidence="3">cv. Malutang</strain>
    </source>
</reference>
<dbReference type="PANTHER" id="PTHR38932:SF2">
    <property type="entry name" value="DUF3741 DOMAIN-CONTAINING PROTEIN"/>
    <property type="match status" value="1"/>
</dbReference>
<organism evidence="2 3">
    <name type="scientific">Acer yangbiense</name>
    <dbReference type="NCBI Taxonomy" id="1000413"/>
    <lineage>
        <taxon>Eukaryota</taxon>
        <taxon>Viridiplantae</taxon>
        <taxon>Streptophyta</taxon>
        <taxon>Embryophyta</taxon>
        <taxon>Tracheophyta</taxon>
        <taxon>Spermatophyta</taxon>
        <taxon>Magnoliopsida</taxon>
        <taxon>eudicotyledons</taxon>
        <taxon>Gunneridae</taxon>
        <taxon>Pentapetalae</taxon>
        <taxon>rosids</taxon>
        <taxon>malvids</taxon>
        <taxon>Sapindales</taxon>
        <taxon>Sapindaceae</taxon>
        <taxon>Hippocastanoideae</taxon>
        <taxon>Acereae</taxon>
        <taxon>Acer</taxon>
    </lineage>
</organism>
<feature type="compositionally biased region" description="Basic and acidic residues" evidence="1">
    <location>
        <begin position="190"/>
        <end position="200"/>
    </location>
</feature>
<dbReference type="AlphaFoldDB" id="A0A5C7I2Z5"/>
<proteinExistence type="predicted"/>
<sequence length="209" mass="23101">MSHFLDSQVYPTPRVRVKEQDQEDGQVISPPNDTGSFLFLRLLESLSLQDCSLPKENHCNSSPANAKVTKTCVPSVKSELVSASKEKKNKDSKQSGRAISILRPRAVLSSPGKISYKFAGFPFLNVELLKFDRSCCVILVSENDGMIGNKNKLQKYGRPSSSKRLNHEQKMTTSVCNPIKPRSPLSATKGSRDATSDNKRLLTQTNSSK</sequence>
<gene>
    <name evidence="2" type="ORF">EZV62_010887</name>
</gene>
<evidence type="ECO:0000256" key="1">
    <source>
        <dbReference type="SAM" id="MobiDB-lite"/>
    </source>
</evidence>
<comment type="caution">
    <text evidence="2">The sequence shown here is derived from an EMBL/GenBank/DDBJ whole genome shotgun (WGS) entry which is preliminary data.</text>
</comment>
<dbReference type="PANTHER" id="PTHR38932">
    <property type="entry name" value="BNAC03G64660D PROTEIN"/>
    <property type="match status" value="1"/>
</dbReference>
<dbReference type="Proteomes" id="UP000323000">
    <property type="component" value="Chromosome 4"/>
</dbReference>